<evidence type="ECO:0000313" key="3">
    <source>
        <dbReference type="EMBL" id="TGO36813.1"/>
    </source>
</evidence>
<sequence length="207" mass="21227">MVCASFKNVVVSFVIFKLAFLSVAQNLPQIPPPESVPTTLHLSSGSTDSKTTRSSITLITSLVVITGGFEPTVTLTIVAPAPTSTVSYTSTSTSTSILTSTSSPVPTSKPTTVTVTAASSSASVSNLVPIIGSSSTSTSTTGTQTKGKDLTSIMSISLATANLTDLDNPSNTASPTQSLGLKSMDTDCFLIVVTIVLGLLVILEFFI</sequence>
<accession>A0A4Z1GTA9</accession>
<evidence type="ECO:0000313" key="4">
    <source>
        <dbReference type="Proteomes" id="UP000297814"/>
    </source>
</evidence>
<comment type="caution">
    <text evidence="3">The sequence shown here is derived from an EMBL/GenBank/DDBJ whole genome shotgun (WGS) entry which is preliminary data.</text>
</comment>
<organism evidence="3 4">
    <name type="scientific">Botrytis hyacinthi</name>
    <dbReference type="NCBI Taxonomy" id="278943"/>
    <lineage>
        <taxon>Eukaryota</taxon>
        <taxon>Fungi</taxon>
        <taxon>Dikarya</taxon>
        <taxon>Ascomycota</taxon>
        <taxon>Pezizomycotina</taxon>
        <taxon>Leotiomycetes</taxon>
        <taxon>Helotiales</taxon>
        <taxon>Sclerotiniaceae</taxon>
        <taxon>Botrytis</taxon>
    </lineage>
</organism>
<feature type="transmembrane region" description="Helical" evidence="1">
    <location>
        <begin position="189"/>
        <end position="206"/>
    </location>
</feature>
<evidence type="ECO:0008006" key="5">
    <source>
        <dbReference type="Google" id="ProtNLM"/>
    </source>
</evidence>
<gene>
    <name evidence="3" type="ORF">BHYA_0114g00270</name>
</gene>
<dbReference type="AlphaFoldDB" id="A0A4Z1GTA9"/>
<keyword evidence="2" id="KW-0732">Signal</keyword>
<keyword evidence="1" id="KW-1133">Transmembrane helix</keyword>
<feature type="signal peptide" evidence="2">
    <location>
        <begin position="1"/>
        <end position="24"/>
    </location>
</feature>
<dbReference type="EMBL" id="PQXK01000114">
    <property type="protein sequence ID" value="TGO36813.1"/>
    <property type="molecule type" value="Genomic_DNA"/>
</dbReference>
<feature type="chain" id="PRO_5021335530" description="REJ domain-containing protein" evidence="2">
    <location>
        <begin position="25"/>
        <end position="207"/>
    </location>
</feature>
<proteinExistence type="predicted"/>
<dbReference type="Proteomes" id="UP000297814">
    <property type="component" value="Unassembled WGS sequence"/>
</dbReference>
<protein>
    <recommendedName>
        <fullName evidence="5">REJ domain-containing protein</fullName>
    </recommendedName>
</protein>
<evidence type="ECO:0000256" key="2">
    <source>
        <dbReference type="SAM" id="SignalP"/>
    </source>
</evidence>
<keyword evidence="1" id="KW-0812">Transmembrane</keyword>
<name>A0A4Z1GTA9_9HELO</name>
<keyword evidence="4" id="KW-1185">Reference proteome</keyword>
<reference evidence="3 4" key="1">
    <citation type="submission" date="2017-12" db="EMBL/GenBank/DDBJ databases">
        <title>Comparative genomics of Botrytis spp.</title>
        <authorList>
            <person name="Valero-Jimenez C.A."/>
            <person name="Tapia P."/>
            <person name="Veloso J."/>
            <person name="Silva-Moreno E."/>
            <person name="Staats M."/>
            <person name="Valdes J.H."/>
            <person name="Van Kan J.A.L."/>
        </authorList>
    </citation>
    <scope>NUCLEOTIDE SEQUENCE [LARGE SCALE GENOMIC DNA]</scope>
    <source>
        <strain evidence="3 4">Bh0001</strain>
    </source>
</reference>
<keyword evidence="1" id="KW-0472">Membrane</keyword>
<evidence type="ECO:0000256" key="1">
    <source>
        <dbReference type="SAM" id="Phobius"/>
    </source>
</evidence>